<proteinExistence type="inferred from homology"/>
<keyword evidence="3" id="KW-0229">DNA integration</keyword>
<accession>A0AAW4UCP0</accession>
<organism evidence="9 10">
    <name type="scientific">Agathobacter rectalis</name>
    <dbReference type="NCBI Taxonomy" id="39491"/>
    <lineage>
        <taxon>Bacteria</taxon>
        <taxon>Bacillati</taxon>
        <taxon>Bacillota</taxon>
        <taxon>Clostridia</taxon>
        <taxon>Lachnospirales</taxon>
        <taxon>Lachnospiraceae</taxon>
        <taxon>Agathobacter</taxon>
    </lineage>
</organism>
<evidence type="ECO:0000256" key="5">
    <source>
        <dbReference type="ARBA" id="ARBA00023172"/>
    </source>
</evidence>
<dbReference type="PANTHER" id="PTHR30629:SF2">
    <property type="entry name" value="PROPHAGE INTEGRASE INTS-RELATED"/>
    <property type="match status" value="1"/>
</dbReference>
<dbReference type="Gene3D" id="1.10.443.10">
    <property type="entry name" value="Intergrase catalytic core"/>
    <property type="match status" value="1"/>
</dbReference>
<evidence type="ECO:0000313" key="10">
    <source>
        <dbReference type="Proteomes" id="UP001197684"/>
    </source>
</evidence>
<evidence type="ECO:0000256" key="4">
    <source>
        <dbReference type="ARBA" id="ARBA00023125"/>
    </source>
</evidence>
<dbReference type="AlphaFoldDB" id="A0AAW4UCP0"/>
<comment type="similarity">
    <text evidence="2">Belongs to the 'phage' integrase family.</text>
</comment>
<evidence type="ECO:0000313" key="9">
    <source>
        <dbReference type="EMBL" id="MCB6937571.1"/>
    </source>
</evidence>
<dbReference type="GO" id="GO:0003677">
    <property type="term" value="F:DNA binding"/>
    <property type="evidence" value="ECO:0007669"/>
    <property type="project" value="UniProtKB-UniRule"/>
</dbReference>
<dbReference type="Pfam" id="PF14659">
    <property type="entry name" value="Phage_int_SAM_3"/>
    <property type="match status" value="1"/>
</dbReference>
<dbReference type="SUPFAM" id="SSF56349">
    <property type="entry name" value="DNA breaking-rejoining enzymes"/>
    <property type="match status" value="1"/>
</dbReference>
<reference evidence="9" key="1">
    <citation type="submission" date="2021-10" db="EMBL/GenBank/DDBJ databases">
        <title>Collection of gut derived symbiotic bacterial strains cultured from healthy donors.</title>
        <authorList>
            <person name="Lin H."/>
            <person name="Littmann E."/>
            <person name="Kohout C."/>
            <person name="Pamer E.G."/>
        </authorList>
    </citation>
    <scope>NUCLEOTIDE SEQUENCE</scope>
    <source>
        <strain evidence="9">DFI.9.42</strain>
    </source>
</reference>
<evidence type="ECO:0000259" key="8">
    <source>
        <dbReference type="PROSITE" id="PS51900"/>
    </source>
</evidence>
<dbReference type="Gene3D" id="1.10.150.130">
    <property type="match status" value="1"/>
</dbReference>
<feature type="domain" description="Tyr recombinase" evidence="7">
    <location>
        <begin position="232"/>
        <end position="404"/>
    </location>
</feature>
<feature type="domain" description="Core-binding (CB)" evidence="8">
    <location>
        <begin position="128"/>
        <end position="209"/>
    </location>
</feature>
<dbReference type="InterPro" id="IPR044068">
    <property type="entry name" value="CB"/>
</dbReference>
<dbReference type="PANTHER" id="PTHR30629">
    <property type="entry name" value="PROPHAGE INTEGRASE"/>
    <property type="match status" value="1"/>
</dbReference>
<comment type="function">
    <text evidence="1">Site-specific tyrosine recombinase, which acts by catalyzing the cutting and rejoining of the recombining DNA molecules.</text>
</comment>
<dbReference type="InterPro" id="IPR002104">
    <property type="entry name" value="Integrase_catalytic"/>
</dbReference>
<name>A0AAW4UCP0_9FIRM</name>
<protein>
    <submittedName>
        <fullName evidence="9">Tyrosine-type recombinase/integrase</fullName>
    </submittedName>
</protein>
<dbReference type="InterPro" id="IPR004107">
    <property type="entry name" value="Integrase_SAM-like_N"/>
</dbReference>
<evidence type="ECO:0000256" key="3">
    <source>
        <dbReference type="ARBA" id="ARBA00022908"/>
    </source>
</evidence>
<dbReference type="InterPro" id="IPR011010">
    <property type="entry name" value="DNA_brk_join_enz"/>
</dbReference>
<dbReference type="InterPro" id="IPR050808">
    <property type="entry name" value="Phage_Integrase"/>
</dbReference>
<dbReference type="PROSITE" id="PS51900">
    <property type="entry name" value="CB"/>
    <property type="match status" value="1"/>
</dbReference>
<dbReference type="InterPro" id="IPR010998">
    <property type="entry name" value="Integrase_recombinase_N"/>
</dbReference>
<dbReference type="Pfam" id="PF00589">
    <property type="entry name" value="Phage_integrase"/>
    <property type="match status" value="1"/>
</dbReference>
<evidence type="ECO:0000256" key="1">
    <source>
        <dbReference type="ARBA" id="ARBA00003283"/>
    </source>
</evidence>
<dbReference type="GO" id="GO:0006310">
    <property type="term" value="P:DNA recombination"/>
    <property type="evidence" value="ECO:0007669"/>
    <property type="project" value="UniProtKB-KW"/>
</dbReference>
<evidence type="ECO:0000259" key="7">
    <source>
        <dbReference type="PROSITE" id="PS51898"/>
    </source>
</evidence>
<dbReference type="EMBL" id="JAJCJK010000004">
    <property type="protein sequence ID" value="MCB6937571.1"/>
    <property type="molecule type" value="Genomic_DNA"/>
</dbReference>
<sequence>MRLPNSYGSVIKLKGKRRKPYAVRTSEIAEFVEIDAPKDPPSNIRRELNRYNFKWKRKAQMWAAISSDAICEFAETLMQEEGYEYSIAYRQTFKYLEYFAKQEHAYAFLSELNNADVVAEHIKYAETPTFAEMYGKWKNYRKALPDKISSNTWRNYEIAFNHLSDLHHKKFNALRTDEVQECINKWTCKSNSTVSNIRTVLNNLYKYALMNNYIEKDLSQFFVYSWVDPTEQIHSRYTNEEIATLWSKLYVINNVDLILITIYTGLRPTELLEITTDNVHLDEQYMIGGMKTEAGTDRTIPIADKILPLIKNRFNPNRRFLVNNKYGNHYTYGSYVSANFNTVMNKLGMQHLPHDGRHTFASLMDDVGANDVCIKLIMGHSMKNDITKGTYTHKSIQQLIDEVNKI</sequence>
<evidence type="ECO:0000256" key="2">
    <source>
        <dbReference type="ARBA" id="ARBA00008857"/>
    </source>
</evidence>
<evidence type="ECO:0000256" key="6">
    <source>
        <dbReference type="PROSITE-ProRule" id="PRU01248"/>
    </source>
</evidence>
<dbReference type="GO" id="GO:0015074">
    <property type="term" value="P:DNA integration"/>
    <property type="evidence" value="ECO:0007669"/>
    <property type="project" value="UniProtKB-KW"/>
</dbReference>
<gene>
    <name evidence="9" type="ORF">LIZ56_03975</name>
</gene>
<dbReference type="PROSITE" id="PS51898">
    <property type="entry name" value="TYR_RECOMBINASE"/>
    <property type="match status" value="1"/>
</dbReference>
<dbReference type="RefSeq" id="WP_306780622.1">
    <property type="nucleotide sequence ID" value="NZ_JAJCJK010000004.1"/>
</dbReference>
<dbReference type="Proteomes" id="UP001197684">
    <property type="component" value="Unassembled WGS sequence"/>
</dbReference>
<dbReference type="InterPro" id="IPR013762">
    <property type="entry name" value="Integrase-like_cat_sf"/>
</dbReference>
<keyword evidence="5" id="KW-0233">DNA recombination</keyword>
<keyword evidence="4 6" id="KW-0238">DNA-binding</keyword>
<comment type="caution">
    <text evidence="9">The sequence shown here is derived from an EMBL/GenBank/DDBJ whole genome shotgun (WGS) entry which is preliminary data.</text>
</comment>